<evidence type="ECO:0000313" key="2">
    <source>
        <dbReference type="Proteomes" id="UP001345963"/>
    </source>
</evidence>
<proteinExistence type="predicted"/>
<organism evidence="1 2">
    <name type="scientific">Ataeniobius toweri</name>
    <dbReference type="NCBI Taxonomy" id="208326"/>
    <lineage>
        <taxon>Eukaryota</taxon>
        <taxon>Metazoa</taxon>
        <taxon>Chordata</taxon>
        <taxon>Craniata</taxon>
        <taxon>Vertebrata</taxon>
        <taxon>Euteleostomi</taxon>
        <taxon>Actinopterygii</taxon>
        <taxon>Neopterygii</taxon>
        <taxon>Teleostei</taxon>
        <taxon>Neoteleostei</taxon>
        <taxon>Acanthomorphata</taxon>
        <taxon>Ovalentaria</taxon>
        <taxon>Atherinomorphae</taxon>
        <taxon>Cyprinodontiformes</taxon>
        <taxon>Goodeidae</taxon>
        <taxon>Ataeniobius</taxon>
    </lineage>
</organism>
<protein>
    <submittedName>
        <fullName evidence="1">Uncharacterized protein</fullName>
    </submittedName>
</protein>
<keyword evidence="2" id="KW-1185">Reference proteome</keyword>
<comment type="caution">
    <text evidence="1">The sequence shown here is derived from an EMBL/GenBank/DDBJ whole genome shotgun (WGS) entry which is preliminary data.</text>
</comment>
<gene>
    <name evidence="1" type="ORF">ATANTOWER_025621</name>
</gene>
<accession>A0ABU7A820</accession>
<reference evidence="1 2" key="1">
    <citation type="submission" date="2021-07" db="EMBL/GenBank/DDBJ databases">
        <authorList>
            <person name="Palmer J.M."/>
        </authorList>
    </citation>
    <scope>NUCLEOTIDE SEQUENCE [LARGE SCALE GENOMIC DNA]</scope>
    <source>
        <strain evidence="1 2">AT_MEX2019</strain>
        <tissue evidence="1">Muscle</tissue>
    </source>
</reference>
<sequence length="84" mass="9533">MASQQNLNLELSQVKAPHLLHPLTSTISRNQPEAAPPTNLLHTLRLNFSEAAAQISQYVYWSLAPRFCYTQLDVMRGLPMLEKQ</sequence>
<dbReference type="Proteomes" id="UP001345963">
    <property type="component" value="Unassembled WGS sequence"/>
</dbReference>
<evidence type="ECO:0000313" key="1">
    <source>
        <dbReference type="EMBL" id="MED6234262.1"/>
    </source>
</evidence>
<name>A0ABU7A820_9TELE</name>
<dbReference type="EMBL" id="JAHUTI010005955">
    <property type="protein sequence ID" value="MED6234262.1"/>
    <property type="molecule type" value="Genomic_DNA"/>
</dbReference>